<sequence>MILHTLGPAATDSAHAAAAYLNTHPQFTVQLHPSFTAIYDQLNHLAGDYLLIPAAYQSPTGLSWGQLHYRSLNQLQLVDGFVFELAPMAVAHYQGRTTKLAYSHPATADLLRQFLPPEIQIKACSSKVVAANQFLLNGEYVLTSQNLLPADPEITILKAIHTPMLWSVYQILPTKGHSQ</sequence>
<reference evidence="1 2" key="1">
    <citation type="journal article" date="2021" name="Sci. Rep.">
        <title>The distribution of antibiotic resistance genes in chicken gut microbiota commensals.</title>
        <authorList>
            <person name="Juricova H."/>
            <person name="Matiasovicova J."/>
            <person name="Kubasova T."/>
            <person name="Cejkova D."/>
            <person name="Rychlik I."/>
        </authorList>
    </citation>
    <scope>NUCLEOTIDE SEQUENCE [LARGE SCALE GENOMIC DNA]</scope>
    <source>
        <strain evidence="1 2">An810</strain>
    </source>
</reference>
<evidence type="ECO:0008006" key="3">
    <source>
        <dbReference type="Google" id="ProtNLM"/>
    </source>
</evidence>
<dbReference type="RefSeq" id="WP_204776103.1">
    <property type="nucleotide sequence ID" value="NZ_JACJJQ010000008.1"/>
</dbReference>
<dbReference type="Proteomes" id="UP000776629">
    <property type="component" value="Unassembled WGS sequence"/>
</dbReference>
<accession>A0ABS2EN54</accession>
<evidence type="ECO:0000313" key="2">
    <source>
        <dbReference type="Proteomes" id="UP000776629"/>
    </source>
</evidence>
<proteinExistence type="predicted"/>
<name>A0ABS2EN54_9LACO</name>
<protein>
    <recommendedName>
        <fullName evidence="3">Prephenate dehydratase</fullName>
    </recommendedName>
</protein>
<keyword evidence="2" id="KW-1185">Reference proteome</keyword>
<organism evidence="1 2">
    <name type="scientific">Limosilactobacillus alvi</name>
    <dbReference type="NCBI Taxonomy" id="990412"/>
    <lineage>
        <taxon>Bacteria</taxon>
        <taxon>Bacillati</taxon>
        <taxon>Bacillota</taxon>
        <taxon>Bacilli</taxon>
        <taxon>Lactobacillales</taxon>
        <taxon>Lactobacillaceae</taxon>
        <taxon>Limosilactobacillus</taxon>
    </lineage>
</organism>
<evidence type="ECO:0000313" key="1">
    <source>
        <dbReference type="EMBL" id="MBM6753656.1"/>
    </source>
</evidence>
<gene>
    <name evidence="1" type="ORF">H5993_02610</name>
</gene>
<dbReference type="EMBL" id="JACJJQ010000008">
    <property type="protein sequence ID" value="MBM6753656.1"/>
    <property type="molecule type" value="Genomic_DNA"/>
</dbReference>
<comment type="caution">
    <text evidence="1">The sequence shown here is derived from an EMBL/GenBank/DDBJ whole genome shotgun (WGS) entry which is preliminary data.</text>
</comment>